<dbReference type="InterPro" id="IPR046848">
    <property type="entry name" value="E_motif"/>
</dbReference>
<dbReference type="FunFam" id="1.25.40.10:FF:000184">
    <property type="entry name" value="Pentatricopeptide repeat-containing protein, chloroplastic"/>
    <property type="match status" value="1"/>
</dbReference>
<dbReference type="GO" id="GO:0009451">
    <property type="term" value="P:RNA modification"/>
    <property type="evidence" value="ECO:0007669"/>
    <property type="project" value="InterPro"/>
</dbReference>
<evidence type="ECO:0000259" key="3">
    <source>
        <dbReference type="Pfam" id="PF14432"/>
    </source>
</evidence>
<organism evidence="4 5">
    <name type="scientific">Colocasia esculenta</name>
    <name type="common">Wild taro</name>
    <name type="synonym">Arum esculentum</name>
    <dbReference type="NCBI Taxonomy" id="4460"/>
    <lineage>
        <taxon>Eukaryota</taxon>
        <taxon>Viridiplantae</taxon>
        <taxon>Streptophyta</taxon>
        <taxon>Embryophyta</taxon>
        <taxon>Tracheophyta</taxon>
        <taxon>Spermatophyta</taxon>
        <taxon>Magnoliopsida</taxon>
        <taxon>Liliopsida</taxon>
        <taxon>Araceae</taxon>
        <taxon>Aroideae</taxon>
        <taxon>Colocasieae</taxon>
        <taxon>Colocasia</taxon>
    </lineage>
</organism>
<dbReference type="Gene3D" id="1.25.40.10">
    <property type="entry name" value="Tetratricopeptide repeat domain"/>
    <property type="match status" value="3"/>
</dbReference>
<evidence type="ECO:0000313" key="4">
    <source>
        <dbReference type="EMBL" id="MQM01559.1"/>
    </source>
</evidence>
<gene>
    <name evidence="4" type="ORF">Taro_034316</name>
</gene>
<dbReference type="Pfam" id="PF01535">
    <property type="entry name" value="PPR"/>
    <property type="match status" value="3"/>
</dbReference>
<proteinExistence type="predicted"/>
<dbReference type="OrthoDB" id="185373at2759"/>
<feature type="repeat" description="PPR" evidence="2">
    <location>
        <begin position="106"/>
        <end position="140"/>
    </location>
</feature>
<keyword evidence="1" id="KW-0677">Repeat</keyword>
<dbReference type="NCBIfam" id="TIGR00756">
    <property type="entry name" value="PPR"/>
    <property type="match status" value="5"/>
</dbReference>
<name>A0A843VXH7_COLES</name>
<protein>
    <recommendedName>
        <fullName evidence="3">DYW domain-containing protein</fullName>
    </recommendedName>
</protein>
<dbReference type="InterPro" id="IPR002885">
    <property type="entry name" value="PPR_rpt"/>
</dbReference>
<evidence type="ECO:0000256" key="2">
    <source>
        <dbReference type="PROSITE-ProRule" id="PRU00708"/>
    </source>
</evidence>
<sequence length="516" mass="57356">MRRHGVRPDLYTFPFLLQPLSSPSHLPSGRRLHAHVLLFGLLSDTFAQNSLVSMYSNCGSLGDARRLFDEIRSPDVPTWNSIVAANLRWGFADVARRVFDAMPERSVVSWTCMIEGHVKCGDYKGALELFREMQKAEAVLPNEFTMSSVLSACGRLGALEHGKWAHAFIDKCGMRVDAVLGTCLIDMYAKCGSIERALQVFDGMGDDQDVTAWSAMLTGLAVHGRSQECLALFDQMLSRSVTPNAVTFLGVLCACVHGGLVEEGREYFDRMSLEFGIAPLIQHYGCIVDLYGRAGMINQAWEVVRSMPMKADVLIWGALLSGSRLHGDRETCELALKNLIELEPLNSGAHVLLSNLYAKMGRWADVRRVRGLMEAKGVKKTPGCAMVEIGGDLYEFLVGDRTHPETRDIYLMLEEIMRKLKAAGYVANTGEVLLDLDEEAKEAALAVHSEKLAIAFCFIRTAPGTALRVVKNLRVCVDCHTAIKLISEIYEREIVVRDCSRFHHFRHGSCSCADFW</sequence>
<dbReference type="PANTHER" id="PTHR47926:SF436">
    <property type="entry name" value="PENTATRICOPEPTIDE REPEAT-CONTAINING PROTEIN ELI1, CHLOROPLASTIC-LIKE ISOFORM X2"/>
    <property type="match status" value="1"/>
</dbReference>
<dbReference type="InterPro" id="IPR046960">
    <property type="entry name" value="PPR_At4g14850-like_plant"/>
</dbReference>
<dbReference type="InterPro" id="IPR032867">
    <property type="entry name" value="DYW_dom"/>
</dbReference>
<dbReference type="PANTHER" id="PTHR47926">
    <property type="entry name" value="PENTATRICOPEPTIDE REPEAT-CONTAINING PROTEIN"/>
    <property type="match status" value="1"/>
</dbReference>
<dbReference type="Proteomes" id="UP000652761">
    <property type="component" value="Unassembled WGS sequence"/>
</dbReference>
<dbReference type="PROSITE" id="PS51375">
    <property type="entry name" value="PPR"/>
    <property type="match status" value="3"/>
</dbReference>
<dbReference type="EMBL" id="NMUH01002697">
    <property type="protein sequence ID" value="MQM01559.1"/>
    <property type="molecule type" value="Genomic_DNA"/>
</dbReference>
<dbReference type="Pfam" id="PF20431">
    <property type="entry name" value="E_motif"/>
    <property type="match status" value="1"/>
</dbReference>
<dbReference type="FunFam" id="1.25.40.10:FF:000348">
    <property type="entry name" value="Pentatricopeptide repeat-containing protein chloroplastic"/>
    <property type="match status" value="1"/>
</dbReference>
<keyword evidence="5" id="KW-1185">Reference proteome</keyword>
<dbReference type="InterPro" id="IPR046849">
    <property type="entry name" value="E2_motif"/>
</dbReference>
<dbReference type="GO" id="GO:0003723">
    <property type="term" value="F:RNA binding"/>
    <property type="evidence" value="ECO:0007669"/>
    <property type="project" value="InterPro"/>
</dbReference>
<dbReference type="GO" id="GO:0008270">
    <property type="term" value="F:zinc ion binding"/>
    <property type="evidence" value="ECO:0007669"/>
    <property type="project" value="InterPro"/>
</dbReference>
<dbReference type="Pfam" id="PF13041">
    <property type="entry name" value="PPR_2"/>
    <property type="match status" value="2"/>
</dbReference>
<dbReference type="Pfam" id="PF20430">
    <property type="entry name" value="Eplus_motif"/>
    <property type="match status" value="1"/>
</dbReference>
<reference evidence="4" key="1">
    <citation type="submission" date="2017-07" db="EMBL/GenBank/DDBJ databases">
        <title>Taro Niue Genome Assembly and Annotation.</title>
        <authorList>
            <person name="Atibalentja N."/>
            <person name="Keating K."/>
            <person name="Fields C.J."/>
        </authorList>
    </citation>
    <scope>NUCLEOTIDE SEQUENCE</scope>
    <source>
        <strain evidence="4">Niue_2</strain>
        <tissue evidence="4">Leaf</tissue>
    </source>
</reference>
<dbReference type="InterPro" id="IPR011990">
    <property type="entry name" value="TPR-like_helical_dom_sf"/>
</dbReference>
<comment type="caution">
    <text evidence="4">The sequence shown here is derived from an EMBL/GenBank/DDBJ whole genome shotgun (WGS) entry which is preliminary data.</text>
</comment>
<feature type="repeat" description="PPR" evidence="2">
    <location>
        <begin position="209"/>
        <end position="243"/>
    </location>
</feature>
<dbReference type="Pfam" id="PF14432">
    <property type="entry name" value="DYW_deaminase"/>
    <property type="match status" value="1"/>
</dbReference>
<accession>A0A843VXH7</accession>
<evidence type="ECO:0000313" key="5">
    <source>
        <dbReference type="Proteomes" id="UP000652761"/>
    </source>
</evidence>
<dbReference type="AlphaFoldDB" id="A0A843VXH7"/>
<feature type="domain" description="DYW" evidence="3">
    <location>
        <begin position="424"/>
        <end position="516"/>
    </location>
</feature>
<feature type="repeat" description="PPR" evidence="2">
    <location>
        <begin position="44"/>
        <end position="78"/>
    </location>
</feature>
<evidence type="ECO:0000256" key="1">
    <source>
        <dbReference type="ARBA" id="ARBA00022737"/>
    </source>
</evidence>